<dbReference type="EMBL" id="JAVDTR010000020">
    <property type="protein sequence ID" value="MDR6726755.1"/>
    <property type="molecule type" value="Genomic_DNA"/>
</dbReference>
<comment type="caution">
    <text evidence="2">The sequence shown here is derived from an EMBL/GenBank/DDBJ whole genome shotgun (WGS) entry which is preliminary data.</text>
</comment>
<dbReference type="Proteomes" id="UP001254832">
    <property type="component" value="Unassembled WGS sequence"/>
</dbReference>
<dbReference type="PANTHER" id="PTHR34351:SF2">
    <property type="entry name" value="DUF58 DOMAIN-CONTAINING PROTEIN"/>
    <property type="match status" value="1"/>
</dbReference>
<keyword evidence="1" id="KW-0472">Membrane</keyword>
<dbReference type="RefSeq" id="WP_310145276.1">
    <property type="nucleotide sequence ID" value="NZ_JAVDTR010000020.1"/>
</dbReference>
<reference evidence="2" key="1">
    <citation type="submission" date="2023-07" db="EMBL/GenBank/DDBJ databases">
        <title>Sorghum-associated microbial communities from plants grown in Nebraska, USA.</title>
        <authorList>
            <person name="Schachtman D."/>
        </authorList>
    </citation>
    <scope>NUCLEOTIDE SEQUENCE</scope>
    <source>
        <strain evidence="2">BE80</strain>
    </source>
</reference>
<feature type="transmembrane region" description="Helical" evidence="1">
    <location>
        <begin position="7"/>
        <end position="24"/>
    </location>
</feature>
<keyword evidence="1" id="KW-1133">Transmembrane helix</keyword>
<gene>
    <name evidence="2" type="ORF">J2W91_005279</name>
</gene>
<keyword evidence="1" id="KW-0812">Transmembrane</keyword>
<name>A0AAP5LRJ9_PAEAM</name>
<accession>A0AAP5LRJ9</accession>
<proteinExistence type="predicted"/>
<dbReference type="AlphaFoldDB" id="A0AAP5LRJ9"/>
<sequence>MSTFAGRLINTALILAFGSLYVWYGGKSALFLFVITLLIGVSGVLIHACGPRYINIRRSMQSNRMLSGETIHVRVELEFESRIPLLWIVLCENTPAGVHRKCFFPGMKRQFTYQYQLSGLRRGIYEWDNGRLYWGDIFGWNTISAETSGGTSLSVVPSVTVTEYGESLVNTSTVAGEGQLSEQRSLQGSRGHEFRDYQHGDPMKRIHWKSTAKTGRLQTFVPETMESPSLHILVYEGQAGYAQSWDNSSDHPAFERAVSMAARWIHQADMDSIPYQLWSSDREGLAYQQTYKFGEMQSSSDLERSLDRLALARISWASQGGSSMMKRTMLEHMSTGSRVIVLSGRMDADLHQWVLDAVSLGIQVEVQLTETARTSLTDKSVADSKLPVPQSQSAAWLEQLQHCGVKICNVADHPIPPVGKVVVTDVGA</sequence>
<dbReference type="PANTHER" id="PTHR34351">
    <property type="entry name" value="SLR1927 PROTEIN-RELATED"/>
    <property type="match status" value="1"/>
</dbReference>
<organism evidence="2 3">
    <name type="scientific">Paenibacillus amylolyticus</name>
    <dbReference type="NCBI Taxonomy" id="1451"/>
    <lineage>
        <taxon>Bacteria</taxon>
        <taxon>Bacillati</taxon>
        <taxon>Bacillota</taxon>
        <taxon>Bacilli</taxon>
        <taxon>Bacillales</taxon>
        <taxon>Paenibacillaceae</taxon>
        <taxon>Paenibacillus</taxon>
    </lineage>
</organism>
<evidence type="ECO:0000313" key="2">
    <source>
        <dbReference type="EMBL" id="MDR6726755.1"/>
    </source>
</evidence>
<evidence type="ECO:0000256" key="1">
    <source>
        <dbReference type="SAM" id="Phobius"/>
    </source>
</evidence>
<feature type="transmembrane region" description="Helical" evidence="1">
    <location>
        <begin position="30"/>
        <end position="50"/>
    </location>
</feature>
<evidence type="ECO:0008006" key="4">
    <source>
        <dbReference type="Google" id="ProtNLM"/>
    </source>
</evidence>
<evidence type="ECO:0000313" key="3">
    <source>
        <dbReference type="Proteomes" id="UP001254832"/>
    </source>
</evidence>
<protein>
    <recommendedName>
        <fullName evidence="4">DUF58 domain-containing protein</fullName>
    </recommendedName>
</protein>